<dbReference type="EMBL" id="JAGFBR010000005">
    <property type="protein sequence ID" value="KAH0466849.1"/>
    <property type="molecule type" value="Genomic_DNA"/>
</dbReference>
<comment type="caution">
    <text evidence="1">The sequence shown here is derived from an EMBL/GenBank/DDBJ whole genome shotgun (WGS) entry which is preliminary data.</text>
</comment>
<gene>
    <name evidence="1" type="ORF">IEQ34_004087</name>
</gene>
<sequence>MPSTRLICLPLHSSWMMLANSTRRSPQKLLSTSRASTFALLPTRSSPSLTWTLIPYESIVSPAKNATPRLPCTVQFSYSVVVMVFS</sequence>
<protein>
    <recommendedName>
        <fullName evidence="3">Secreted protein</fullName>
    </recommendedName>
</protein>
<name>A0AAV7HG92_DENCH</name>
<dbReference type="Proteomes" id="UP000775213">
    <property type="component" value="Unassembled WGS sequence"/>
</dbReference>
<proteinExistence type="predicted"/>
<keyword evidence="2" id="KW-1185">Reference proteome</keyword>
<reference evidence="1 2" key="1">
    <citation type="journal article" date="2021" name="Hortic Res">
        <title>Chromosome-scale assembly of the Dendrobium chrysotoxum genome enhances the understanding of orchid evolution.</title>
        <authorList>
            <person name="Zhang Y."/>
            <person name="Zhang G.Q."/>
            <person name="Zhang D."/>
            <person name="Liu X.D."/>
            <person name="Xu X.Y."/>
            <person name="Sun W.H."/>
            <person name="Yu X."/>
            <person name="Zhu X."/>
            <person name="Wang Z.W."/>
            <person name="Zhao X."/>
            <person name="Zhong W.Y."/>
            <person name="Chen H."/>
            <person name="Yin W.L."/>
            <person name="Huang T."/>
            <person name="Niu S.C."/>
            <person name="Liu Z.J."/>
        </authorList>
    </citation>
    <scope>NUCLEOTIDE SEQUENCE [LARGE SCALE GENOMIC DNA]</scope>
    <source>
        <strain evidence="1">Lindl</strain>
    </source>
</reference>
<evidence type="ECO:0000313" key="2">
    <source>
        <dbReference type="Proteomes" id="UP000775213"/>
    </source>
</evidence>
<organism evidence="1 2">
    <name type="scientific">Dendrobium chrysotoxum</name>
    <name type="common">Orchid</name>
    <dbReference type="NCBI Taxonomy" id="161865"/>
    <lineage>
        <taxon>Eukaryota</taxon>
        <taxon>Viridiplantae</taxon>
        <taxon>Streptophyta</taxon>
        <taxon>Embryophyta</taxon>
        <taxon>Tracheophyta</taxon>
        <taxon>Spermatophyta</taxon>
        <taxon>Magnoliopsida</taxon>
        <taxon>Liliopsida</taxon>
        <taxon>Asparagales</taxon>
        <taxon>Orchidaceae</taxon>
        <taxon>Epidendroideae</taxon>
        <taxon>Malaxideae</taxon>
        <taxon>Dendrobiinae</taxon>
        <taxon>Dendrobium</taxon>
    </lineage>
</organism>
<evidence type="ECO:0000313" key="1">
    <source>
        <dbReference type="EMBL" id="KAH0466849.1"/>
    </source>
</evidence>
<accession>A0AAV7HG92</accession>
<evidence type="ECO:0008006" key="3">
    <source>
        <dbReference type="Google" id="ProtNLM"/>
    </source>
</evidence>
<dbReference type="AlphaFoldDB" id="A0AAV7HG92"/>